<dbReference type="PROSITE" id="PS51748">
    <property type="entry name" value="HEXOKINASE_2"/>
    <property type="match status" value="1"/>
</dbReference>
<keyword evidence="4 11" id="KW-0808">Transferase</keyword>
<dbReference type="GO" id="GO:0001678">
    <property type="term" value="P:intracellular glucose homeostasis"/>
    <property type="evidence" value="ECO:0007669"/>
    <property type="project" value="InterPro"/>
</dbReference>
<feature type="domain" description="Hexokinase C-terminal" evidence="13">
    <location>
        <begin position="195"/>
        <end position="457"/>
    </location>
</feature>
<dbReference type="Proteomes" id="UP000078561">
    <property type="component" value="Unassembled WGS sequence"/>
</dbReference>
<dbReference type="GO" id="GO:0005524">
    <property type="term" value="F:ATP binding"/>
    <property type="evidence" value="ECO:0007669"/>
    <property type="project" value="UniProtKB-UniRule"/>
</dbReference>
<dbReference type="InParanoid" id="A0A163JSS6"/>
<evidence type="ECO:0000313" key="15">
    <source>
        <dbReference type="Proteomes" id="UP000078561"/>
    </source>
</evidence>
<dbReference type="GO" id="GO:0006096">
    <property type="term" value="P:glycolytic process"/>
    <property type="evidence" value="ECO:0007669"/>
    <property type="project" value="UniProtKB-UniPathway"/>
</dbReference>
<name>A0A163JSS6_ABSGL</name>
<dbReference type="Gene3D" id="3.30.420.40">
    <property type="match status" value="1"/>
</dbReference>
<dbReference type="InterPro" id="IPR001312">
    <property type="entry name" value="Hexokinase"/>
</dbReference>
<evidence type="ECO:0000256" key="3">
    <source>
        <dbReference type="ARBA" id="ARBA00009225"/>
    </source>
</evidence>
<proteinExistence type="inferred from homology"/>
<evidence type="ECO:0000259" key="12">
    <source>
        <dbReference type="Pfam" id="PF00349"/>
    </source>
</evidence>
<keyword evidence="5 11" id="KW-0547">Nucleotide-binding</keyword>
<evidence type="ECO:0000256" key="5">
    <source>
        <dbReference type="ARBA" id="ARBA00022741"/>
    </source>
</evidence>
<dbReference type="InterPro" id="IPR022673">
    <property type="entry name" value="Hexokinase_C"/>
</dbReference>
<dbReference type="UniPathway" id="UPA00109">
    <property type="reaction ID" value="UER00180"/>
</dbReference>
<dbReference type="GO" id="GO:0005536">
    <property type="term" value="F:D-glucose binding"/>
    <property type="evidence" value="ECO:0007669"/>
    <property type="project" value="InterPro"/>
</dbReference>
<evidence type="ECO:0000313" key="14">
    <source>
        <dbReference type="EMBL" id="SAM02891.1"/>
    </source>
</evidence>
<dbReference type="PANTHER" id="PTHR19443:SF16">
    <property type="entry name" value="HEXOKINASE TYPE 1-RELATED"/>
    <property type="match status" value="1"/>
</dbReference>
<keyword evidence="15" id="KW-1185">Reference proteome</keyword>
<dbReference type="GO" id="GO:0008865">
    <property type="term" value="F:fructokinase activity"/>
    <property type="evidence" value="ECO:0007669"/>
    <property type="project" value="TreeGrafter"/>
</dbReference>
<evidence type="ECO:0000256" key="11">
    <source>
        <dbReference type="RuleBase" id="RU362007"/>
    </source>
</evidence>
<dbReference type="STRING" id="4829.A0A163JSS6"/>
<dbReference type="InterPro" id="IPR043129">
    <property type="entry name" value="ATPase_NBD"/>
</dbReference>
<gene>
    <name evidence="14" type="primary">ABSGL_08707.1 scaffold 10421</name>
</gene>
<evidence type="ECO:0000256" key="1">
    <source>
        <dbReference type="ARBA" id="ARBA00004888"/>
    </source>
</evidence>
<dbReference type="PRINTS" id="PR00475">
    <property type="entry name" value="HEXOKINASE"/>
</dbReference>
<accession>A0A163JSS6</accession>
<dbReference type="OrthoDB" id="419537at2759"/>
<dbReference type="EMBL" id="LT554016">
    <property type="protein sequence ID" value="SAM02891.1"/>
    <property type="molecule type" value="Genomic_DNA"/>
</dbReference>
<dbReference type="EC" id="2.7.1.-" evidence="11"/>
<dbReference type="Pfam" id="PF00349">
    <property type="entry name" value="Hexokinase_1"/>
    <property type="match status" value="1"/>
</dbReference>
<evidence type="ECO:0000259" key="13">
    <source>
        <dbReference type="Pfam" id="PF03727"/>
    </source>
</evidence>
<organism evidence="14">
    <name type="scientific">Absidia glauca</name>
    <name type="common">Pin mould</name>
    <dbReference type="NCBI Taxonomy" id="4829"/>
    <lineage>
        <taxon>Eukaryota</taxon>
        <taxon>Fungi</taxon>
        <taxon>Fungi incertae sedis</taxon>
        <taxon>Mucoromycota</taxon>
        <taxon>Mucoromycotina</taxon>
        <taxon>Mucoromycetes</taxon>
        <taxon>Mucorales</taxon>
        <taxon>Cunninghamellaceae</taxon>
        <taxon>Absidia</taxon>
    </lineage>
</organism>
<evidence type="ECO:0000256" key="7">
    <source>
        <dbReference type="ARBA" id="ARBA00022840"/>
    </source>
</evidence>
<dbReference type="GO" id="GO:0004340">
    <property type="term" value="F:glucokinase activity"/>
    <property type="evidence" value="ECO:0007669"/>
    <property type="project" value="TreeGrafter"/>
</dbReference>
<dbReference type="Pfam" id="PF03727">
    <property type="entry name" value="Hexokinase_2"/>
    <property type="match status" value="1"/>
</dbReference>
<evidence type="ECO:0000256" key="6">
    <source>
        <dbReference type="ARBA" id="ARBA00022777"/>
    </source>
</evidence>
<protein>
    <recommendedName>
        <fullName evidence="11">Phosphotransferase</fullName>
        <ecNumber evidence="11">2.7.1.-</ecNumber>
    </recommendedName>
</protein>
<comment type="pathway">
    <text evidence="1">Carbohydrate degradation; glycolysis; D-glyceraldehyde 3-phosphate and glycerone phosphate from D-glucose: step 1/4.</text>
</comment>
<dbReference type="OMA" id="VYMSSKC"/>
<comment type="similarity">
    <text evidence="3 11">Belongs to the hexokinase family.</text>
</comment>
<comment type="catalytic activity">
    <reaction evidence="10">
        <text>D-fructose + ATP = D-fructose 6-phosphate + ADP + H(+)</text>
        <dbReference type="Rhea" id="RHEA:16125"/>
        <dbReference type="ChEBI" id="CHEBI:15378"/>
        <dbReference type="ChEBI" id="CHEBI:30616"/>
        <dbReference type="ChEBI" id="CHEBI:37721"/>
        <dbReference type="ChEBI" id="CHEBI:61527"/>
        <dbReference type="ChEBI" id="CHEBI:456216"/>
        <dbReference type="EC" id="2.7.1.1"/>
    </reaction>
    <physiologicalReaction direction="left-to-right" evidence="10">
        <dbReference type="Rhea" id="RHEA:16126"/>
    </physiologicalReaction>
</comment>
<keyword evidence="8 11" id="KW-0324">Glycolysis</keyword>
<keyword evidence="7 11" id="KW-0067">ATP-binding</keyword>
<dbReference type="GO" id="GO:0005829">
    <property type="term" value="C:cytosol"/>
    <property type="evidence" value="ECO:0007669"/>
    <property type="project" value="TreeGrafter"/>
</dbReference>
<dbReference type="PANTHER" id="PTHR19443">
    <property type="entry name" value="HEXOKINASE"/>
    <property type="match status" value="1"/>
</dbReference>
<dbReference type="InterPro" id="IPR022672">
    <property type="entry name" value="Hexokinase_N"/>
</dbReference>
<evidence type="ECO:0000256" key="2">
    <source>
        <dbReference type="ARBA" id="ARBA00005028"/>
    </source>
</evidence>
<dbReference type="GO" id="GO:0005739">
    <property type="term" value="C:mitochondrion"/>
    <property type="evidence" value="ECO:0007669"/>
    <property type="project" value="TreeGrafter"/>
</dbReference>
<reference evidence="14" key="1">
    <citation type="submission" date="2016-04" db="EMBL/GenBank/DDBJ databases">
        <authorList>
            <person name="Evans L.H."/>
            <person name="Alamgir A."/>
            <person name="Owens N."/>
            <person name="Weber N.D."/>
            <person name="Virtaneva K."/>
            <person name="Barbian K."/>
            <person name="Babar A."/>
            <person name="Rosenke K."/>
        </authorList>
    </citation>
    <scope>NUCLEOTIDE SEQUENCE [LARGE SCALE GENOMIC DNA]</scope>
    <source>
        <strain evidence="14">CBS 101.48</strain>
    </source>
</reference>
<dbReference type="GO" id="GO:0006006">
    <property type="term" value="P:glucose metabolic process"/>
    <property type="evidence" value="ECO:0007669"/>
    <property type="project" value="TreeGrafter"/>
</dbReference>
<keyword evidence="6 11" id="KW-0418">Kinase</keyword>
<sequence>MDLSVQQQALLDDIEQKFHVKDHQLDSLLQGFIHDMKAGLDPSSMEKSDLKMIPSYVTGEEKGTYLALEISGIDIYVCQVVLKGDSGKLAINQYQYKIPDDYTTGDDVNVLIDYVTDCVVDFLQRVDASFDHQVTMCISLGFAIQQTSLDHGIIVGLEHDLFRFEERGLAVKVVAVANDTVCTLLAHAYQHPTTRIGIVHGAGTNCSYYDHIDNIQSLAGHSSSNDTKDMIINTEWCSFGARYLPLNEFDYLVDEESNNNGIHLFEKMTAGMYLGEIVRQILLYLCRHQVLSFVIPLDDTVVDDDDDNDDDEDDDGCLLHLPYHFDTSYMYVCEADLDDDLEDTRVILEEMCRTGKTCLSDRIVVKKICSWVGQRAATLLGTNVASVVTYMVEQGIVDSKEEFAIAISGDVYEDYPSFHPRVCGTVRSLIDEQVASRLSVGIVKHSRIVGAAIVAMMAGKTDQQRLDYLGY</sequence>
<dbReference type="AlphaFoldDB" id="A0A163JSS6"/>
<evidence type="ECO:0000256" key="8">
    <source>
        <dbReference type="ARBA" id="ARBA00023152"/>
    </source>
</evidence>
<evidence type="ECO:0000256" key="4">
    <source>
        <dbReference type="ARBA" id="ARBA00022679"/>
    </source>
</evidence>
<evidence type="ECO:0000256" key="9">
    <source>
        <dbReference type="ARBA" id="ARBA00044613"/>
    </source>
</evidence>
<feature type="domain" description="Hexokinase N-terminal" evidence="12">
    <location>
        <begin position="11"/>
        <end position="189"/>
    </location>
</feature>
<evidence type="ECO:0000256" key="10">
    <source>
        <dbReference type="ARBA" id="ARBA00047905"/>
    </source>
</evidence>
<comment type="pathway">
    <text evidence="2">Carbohydrate metabolism; hexose metabolism.</text>
</comment>
<dbReference type="SUPFAM" id="SSF53067">
    <property type="entry name" value="Actin-like ATPase domain"/>
    <property type="match status" value="2"/>
</dbReference>
<dbReference type="Gene3D" id="3.40.367.20">
    <property type="match status" value="1"/>
</dbReference>
<comment type="catalytic activity">
    <reaction evidence="9">
        <text>a D-hexose + ATP = a D-hexose 6-phosphate + ADP + H(+)</text>
        <dbReference type="Rhea" id="RHEA:22740"/>
        <dbReference type="ChEBI" id="CHEBI:4194"/>
        <dbReference type="ChEBI" id="CHEBI:15378"/>
        <dbReference type="ChEBI" id="CHEBI:30616"/>
        <dbReference type="ChEBI" id="CHEBI:229467"/>
        <dbReference type="ChEBI" id="CHEBI:456216"/>
        <dbReference type="EC" id="2.7.1.1"/>
    </reaction>
    <physiologicalReaction direction="left-to-right" evidence="9">
        <dbReference type="Rhea" id="RHEA:22741"/>
    </physiologicalReaction>
</comment>